<keyword evidence="5" id="KW-0732">Signal</keyword>
<feature type="compositionally biased region" description="Basic and acidic residues" evidence="3">
    <location>
        <begin position="604"/>
        <end position="664"/>
    </location>
</feature>
<protein>
    <recommendedName>
        <fullName evidence="8">Glucuronosyltransferase</fullName>
    </recommendedName>
</protein>
<keyword evidence="4" id="KW-1133">Transmembrane helix</keyword>
<evidence type="ECO:0000256" key="3">
    <source>
        <dbReference type="SAM" id="MobiDB-lite"/>
    </source>
</evidence>
<dbReference type="SUPFAM" id="SSF53756">
    <property type="entry name" value="UDP-Glycosyltransferase/glycogen phosphorylase"/>
    <property type="match status" value="1"/>
</dbReference>
<dbReference type="Pfam" id="PF00201">
    <property type="entry name" value="UDPGT"/>
    <property type="match status" value="1"/>
</dbReference>
<sequence>MAMPPSKLGLIAVCLALSFVLTKSSRNTQLLVFPGVHREQALDVLALTEHLVETRHYDAYVLVPDPLFGEFVDSAIDPRASNEDVEDDAAEARGECMLEENVRPGSLTLIKYGSVGFEEYQAHAKDSISELTSGLDFHLANCASLMVNRTLMDSLAKPAGSGSSAGFTAMLGVATDPCATLLADKLRIRRRVAYDDGSATSLLWGVLLGQGHATSHVAAYGTALGGGSSMGLYQRTRNVLQYYKVQMWHARVYAPRVAAFRSRHRVRQLYGEGPRPLPCHMKGQVVITGADWGLLEPQPLPPAVKLVGPLRVGPSAAGGGALQPPELAAHVAAAEHGVAVIAFPPDYRPPLRALLAVAEAVLDLKQHIVWQASEADIARVKQVYLPLKHARKVLMLPEVPVQDLLAQTNVVSIITAGSVQAIYAAIYAGKPVMAVPLNAAQEDLVARLAALGAGQRLSRAELEGGAASYRVSVAIERMSNVYSFTSSMQQLSTQLRAALGRSTALERAAAWVDYTAALDDLGRQYLQPLAAATGAAAPAAGGGGGCMGLVSASNGMAYLLIMGVGVGAAVLAGLVFHICTRVPPPPKRKARLVLKEEAEDAAEEREHDRVEAEAVQREQEREGLRERHRAKEREKERAREKERERELRRERERQQALRDIAAEREAEEQEERARDTAAARARAVHFQRQEVEDVDEDDDDDEPEQDDVDVPVRTSRAGNSNSKDKDA</sequence>
<feature type="chain" id="PRO_5033023387" description="Glucuronosyltransferase" evidence="5">
    <location>
        <begin position="25"/>
        <end position="727"/>
    </location>
</feature>
<comment type="caution">
    <text evidence="6">The sequence shown here is derived from an EMBL/GenBank/DDBJ whole genome shotgun (WGS) entry which is preliminary data.</text>
</comment>
<dbReference type="PANTHER" id="PTHR48043:SF145">
    <property type="entry name" value="FI06409P-RELATED"/>
    <property type="match status" value="1"/>
</dbReference>
<keyword evidence="7" id="KW-1185">Reference proteome</keyword>
<feature type="transmembrane region" description="Helical" evidence="4">
    <location>
        <begin position="556"/>
        <end position="579"/>
    </location>
</feature>
<dbReference type="Proteomes" id="UP000650467">
    <property type="component" value="Unassembled WGS sequence"/>
</dbReference>
<proteinExistence type="predicted"/>
<feature type="signal peptide" evidence="5">
    <location>
        <begin position="1"/>
        <end position="24"/>
    </location>
</feature>
<reference evidence="6" key="1">
    <citation type="journal article" date="2020" name="bioRxiv">
        <title>Comparative genomics of Chlamydomonas.</title>
        <authorList>
            <person name="Craig R.J."/>
            <person name="Hasan A.R."/>
            <person name="Ness R.W."/>
            <person name="Keightley P.D."/>
        </authorList>
    </citation>
    <scope>NUCLEOTIDE SEQUENCE</scope>
    <source>
        <strain evidence="6">SAG 7.73</strain>
    </source>
</reference>
<keyword evidence="2" id="KW-0808">Transferase</keyword>
<dbReference type="InterPro" id="IPR050271">
    <property type="entry name" value="UDP-glycosyltransferase"/>
</dbReference>
<evidence type="ECO:0000313" key="7">
    <source>
        <dbReference type="Proteomes" id="UP000650467"/>
    </source>
</evidence>
<dbReference type="GO" id="GO:0008194">
    <property type="term" value="F:UDP-glycosyltransferase activity"/>
    <property type="evidence" value="ECO:0007669"/>
    <property type="project" value="InterPro"/>
</dbReference>
<dbReference type="InterPro" id="IPR002213">
    <property type="entry name" value="UDP_glucos_trans"/>
</dbReference>
<evidence type="ECO:0008006" key="8">
    <source>
        <dbReference type="Google" id="ProtNLM"/>
    </source>
</evidence>
<dbReference type="EMBL" id="JAEHOC010000015">
    <property type="protein sequence ID" value="KAG2435342.1"/>
    <property type="molecule type" value="Genomic_DNA"/>
</dbReference>
<evidence type="ECO:0000256" key="5">
    <source>
        <dbReference type="SAM" id="SignalP"/>
    </source>
</evidence>
<evidence type="ECO:0000256" key="2">
    <source>
        <dbReference type="ARBA" id="ARBA00022679"/>
    </source>
</evidence>
<feature type="region of interest" description="Disordered" evidence="3">
    <location>
        <begin position="600"/>
        <end position="727"/>
    </location>
</feature>
<dbReference type="AlphaFoldDB" id="A0A835VZT4"/>
<dbReference type="Gene3D" id="3.40.50.2000">
    <property type="entry name" value="Glycogen Phosphorylase B"/>
    <property type="match status" value="1"/>
</dbReference>
<dbReference type="PANTHER" id="PTHR48043">
    <property type="entry name" value="EG:EG0003.4 PROTEIN-RELATED"/>
    <property type="match status" value="1"/>
</dbReference>
<evidence type="ECO:0000313" key="6">
    <source>
        <dbReference type="EMBL" id="KAG2435342.1"/>
    </source>
</evidence>
<name>A0A835VZT4_CHLIN</name>
<accession>A0A835VZT4</accession>
<evidence type="ECO:0000256" key="4">
    <source>
        <dbReference type="SAM" id="Phobius"/>
    </source>
</evidence>
<dbReference type="OrthoDB" id="5835829at2759"/>
<organism evidence="6 7">
    <name type="scientific">Chlamydomonas incerta</name>
    <dbReference type="NCBI Taxonomy" id="51695"/>
    <lineage>
        <taxon>Eukaryota</taxon>
        <taxon>Viridiplantae</taxon>
        <taxon>Chlorophyta</taxon>
        <taxon>core chlorophytes</taxon>
        <taxon>Chlorophyceae</taxon>
        <taxon>CS clade</taxon>
        <taxon>Chlamydomonadales</taxon>
        <taxon>Chlamydomonadaceae</taxon>
        <taxon>Chlamydomonas</taxon>
    </lineage>
</organism>
<keyword evidence="4" id="KW-0472">Membrane</keyword>
<keyword evidence="4" id="KW-0812">Transmembrane</keyword>
<evidence type="ECO:0000256" key="1">
    <source>
        <dbReference type="ARBA" id="ARBA00022676"/>
    </source>
</evidence>
<gene>
    <name evidence="6" type="ORF">HXX76_007415</name>
</gene>
<feature type="compositionally biased region" description="Acidic residues" evidence="3">
    <location>
        <begin position="692"/>
        <end position="709"/>
    </location>
</feature>
<keyword evidence="1" id="KW-0328">Glycosyltransferase</keyword>